<proteinExistence type="predicted"/>
<reference evidence="1 2" key="1">
    <citation type="submission" date="2019-07" db="EMBL/GenBank/DDBJ databases">
        <authorList>
            <person name="Jastrzebski P J."/>
            <person name="Paukszto L."/>
            <person name="Jastrzebski P J."/>
        </authorList>
    </citation>
    <scope>NUCLEOTIDE SEQUENCE [LARGE SCALE GENOMIC DNA]</scope>
    <source>
        <strain evidence="1 2">WMS-il1</strain>
    </source>
</reference>
<dbReference type="EMBL" id="CABIJS010000333">
    <property type="protein sequence ID" value="VUZ49641.1"/>
    <property type="molecule type" value="Genomic_DNA"/>
</dbReference>
<dbReference type="AlphaFoldDB" id="A0A564YQU3"/>
<feature type="non-terminal residue" evidence="1">
    <location>
        <position position="65"/>
    </location>
</feature>
<protein>
    <submittedName>
        <fullName evidence="1">Uncharacterized protein</fullName>
    </submittedName>
</protein>
<sequence>MSSRCDQLTSTIEKLKSDLSLNIRELTDKNAAVADLKSKVQDLMVQLCEAVSVSRTKESRVEELE</sequence>
<keyword evidence="2" id="KW-1185">Reference proteome</keyword>
<dbReference type="Proteomes" id="UP000321570">
    <property type="component" value="Unassembled WGS sequence"/>
</dbReference>
<organism evidence="1 2">
    <name type="scientific">Hymenolepis diminuta</name>
    <name type="common">Rat tapeworm</name>
    <dbReference type="NCBI Taxonomy" id="6216"/>
    <lineage>
        <taxon>Eukaryota</taxon>
        <taxon>Metazoa</taxon>
        <taxon>Spiralia</taxon>
        <taxon>Lophotrochozoa</taxon>
        <taxon>Platyhelminthes</taxon>
        <taxon>Cestoda</taxon>
        <taxon>Eucestoda</taxon>
        <taxon>Cyclophyllidea</taxon>
        <taxon>Hymenolepididae</taxon>
        <taxon>Hymenolepis</taxon>
    </lineage>
</organism>
<name>A0A564YQU3_HYMDI</name>
<gene>
    <name evidence="1" type="ORF">WMSIL1_LOCUS8850</name>
</gene>
<evidence type="ECO:0000313" key="1">
    <source>
        <dbReference type="EMBL" id="VUZ49641.1"/>
    </source>
</evidence>
<evidence type="ECO:0000313" key="2">
    <source>
        <dbReference type="Proteomes" id="UP000321570"/>
    </source>
</evidence>
<accession>A0A564YQU3</accession>